<organism evidence="7 8">
    <name type="scientific">Antiquaquibacter oligotrophicus</name>
    <dbReference type="NCBI Taxonomy" id="2880260"/>
    <lineage>
        <taxon>Bacteria</taxon>
        <taxon>Bacillati</taxon>
        <taxon>Actinomycetota</taxon>
        <taxon>Actinomycetes</taxon>
        <taxon>Micrococcales</taxon>
        <taxon>Microbacteriaceae</taxon>
        <taxon>Antiquaquibacter</taxon>
    </lineage>
</organism>
<evidence type="ECO:0000256" key="3">
    <source>
        <dbReference type="ARBA" id="ARBA00022692"/>
    </source>
</evidence>
<sequence length="349" mass="37567">MTDAAEHAGDKPVSRTRAHLFTALRYIALAVVIGFAVAFFAERWTQITDVISRIPVWGVVASFLVMLLGMVANVLSWVTILNGLGHVVPLPRGSQIMLVGQLGKYVPGSVWGYVMQMELGRQYGIARARVLVTTLYAAGIGVVASLILGVSVIPSVAADQPALAWLYLLLPIGLVCLHPRVMTWLSNLTLKVFRRPPLEHRVRYGTIAIAMGWSLLSYVLYGVHLHLLVGEVLPWSFITILMLGGAISLGFTASLVAPILPSGAGIRELVLILVMLAVSVPDAYAQAASLLSRAMFTAGDLLLAGAAVIVVLIMRRSLRARDVASNEYAQLGDWHSADEPPTGPHPARD</sequence>
<feature type="transmembrane region" description="Helical" evidence="6">
    <location>
        <begin position="135"/>
        <end position="156"/>
    </location>
</feature>
<feature type="transmembrane region" description="Helical" evidence="6">
    <location>
        <begin position="269"/>
        <end position="288"/>
    </location>
</feature>
<feature type="transmembrane region" description="Helical" evidence="6">
    <location>
        <begin position="294"/>
        <end position="314"/>
    </location>
</feature>
<evidence type="ECO:0000256" key="1">
    <source>
        <dbReference type="ARBA" id="ARBA00004651"/>
    </source>
</evidence>
<dbReference type="Proteomes" id="UP001160142">
    <property type="component" value="Unassembled WGS sequence"/>
</dbReference>
<accession>A0ABT6KRE0</accession>
<feature type="transmembrane region" description="Helical" evidence="6">
    <location>
        <begin position="162"/>
        <end position="181"/>
    </location>
</feature>
<name>A0ABT6KRE0_9MICO</name>
<dbReference type="EMBL" id="JARXVQ010000001">
    <property type="protein sequence ID" value="MDH6182549.1"/>
    <property type="molecule type" value="Genomic_DNA"/>
</dbReference>
<keyword evidence="8" id="KW-1185">Reference proteome</keyword>
<evidence type="ECO:0000256" key="6">
    <source>
        <dbReference type="SAM" id="Phobius"/>
    </source>
</evidence>
<feature type="transmembrane region" description="Helical" evidence="6">
    <location>
        <begin position="202"/>
        <end position="221"/>
    </location>
</feature>
<keyword evidence="3 6" id="KW-0812">Transmembrane</keyword>
<proteinExistence type="predicted"/>
<keyword evidence="4 6" id="KW-1133">Transmembrane helix</keyword>
<dbReference type="Pfam" id="PF03706">
    <property type="entry name" value="LPG_synthase_TM"/>
    <property type="match status" value="1"/>
</dbReference>
<keyword evidence="5 6" id="KW-0472">Membrane</keyword>
<dbReference type="RefSeq" id="WP_322134824.1">
    <property type="nucleotide sequence ID" value="NZ_CP085036.1"/>
</dbReference>
<reference evidence="7 8" key="1">
    <citation type="submission" date="2023-04" db="EMBL/GenBank/DDBJ databases">
        <title>Genome Encyclopedia of Bacteria and Archaea VI: Functional Genomics of Type Strains.</title>
        <authorList>
            <person name="Whitman W."/>
        </authorList>
    </citation>
    <scope>NUCLEOTIDE SEQUENCE [LARGE SCALE GENOMIC DNA]</scope>
    <source>
        <strain evidence="7 8">SG_E_30_P1</strain>
    </source>
</reference>
<dbReference type="InterPro" id="IPR022791">
    <property type="entry name" value="L-PG_synthase/AglD"/>
</dbReference>
<protein>
    <submittedName>
        <fullName evidence="7">Uncharacterized membrane protein YbhN (UPF0104 family)</fullName>
    </submittedName>
</protein>
<evidence type="ECO:0000313" key="7">
    <source>
        <dbReference type="EMBL" id="MDH6182549.1"/>
    </source>
</evidence>
<evidence type="ECO:0000256" key="2">
    <source>
        <dbReference type="ARBA" id="ARBA00022475"/>
    </source>
</evidence>
<gene>
    <name evidence="7" type="ORF">M2152_002731</name>
</gene>
<evidence type="ECO:0000313" key="8">
    <source>
        <dbReference type="Proteomes" id="UP001160142"/>
    </source>
</evidence>
<feature type="transmembrane region" description="Helical" evidence="6">
    <location>
        <begin position="54"/>
        <end position="75"/>
    </location>
</feature>
<feature type="transmembrane region" description="Helical" evidence="6">
    <location>
        <begin position="23"/>
        <end position="42"/>
    </location>
</feature>
<comment type="subcellular location">
    <subcellularLocation>
        <location evidence="1">Cell membrane</location>
        <topology evidence="1">Multi-pass membrane protein</topology>
    </subcellularLocation>
</comment>
<evidence type="ECO:0000256" key="5">
    <source>
        <dbReference type="ARBA" id="ARBA00023136"/>
    </source>
</evidence>
<comment type="caution">
    <text evidence="7">The sequence shown here is derived from an EMBL/GenBank/DDBJ whole genome shotgun (WGS) entry which is preliminary data.</text>
</comment>
<keyword evidence="2" id="KW-1003">Cell membrane</keyword>
<evidence type="ECO:0000256" key="4">
    <source>
        <dbReference type="ARBA" id="ARBA00022989"/>
    </source>
</evidence>
<feature type="transmembrane region" description="Helical" evidence="6">
    <location>
        <begin position="233"/>
        <end position="257"/>
    </location>
</feature>